<evidence type="ECO:0000259" key="19">
    <source>
        <dbReference type="PROSITE" id="PS50109"/>
    </source>
</evidence>
<keyword evidence="8" id="KW-0592">Phosphate transport</keyword>
<dbReference type="Pfam" id="PF02518">
    <property type="entry name" value="HATPase_c"/>
    <property type="match status" value="1"/>
</dbReference>
<comment type="caution">
    <text evidence="20">The sequence shown here is derived from an EMBL/GenBank/DDBJ whole genome shotgun (WGS) entry which is preliminary data.</text>
</comment>
<keyword evidence="13" id="KW-0067">ATP-binding</keyword>
<keyword evidence="11" id="KW-0547">Nucleotide-binding</keyword>
<dbReference type="PROSITE" id="PS50109">
    <property type="entry name" value="HIS_KIN"/>
    <property type="match status" value="1"/>
</dbReference>
<comment type="function">
    <text evidence="17">Member of the two-component regulatory system PhoR/PhoB involved in the phosphate regulon genes expression. PhoR may function as a membrane-associated protein kinase that phosphorylates PhoB in response to environmental signals.</text>
</comment>
<evidence type="ECO:0000256" key="12">
    <source>
        <dbReference type="ARBA" id="ARBA00022777"/>
    </source>
</evidence>
<keyword evidence="7" id="KW-0597">Phosphoprotein</keyword>
<dbReference type="Gene3D" id="3.30.565.10">
    <property type="entry name" value="Histidine kinase-like ATPase, C-terminal domain"/>
    <property type="match status" value="1"/>
</dbReference>
<feature type="domain" description="Histidine kinase" evidence="19">
    <location>
        <begin position="212"/>
        <end position="429"/>
    </location>
</feature>
<dbReference type="InterPro" id="IPR036097">
    <property type="entry name" value="HisK_dim/P_sf"/>
</dbReference>
<dbReference type="Pfam" id="PF00512">
    <property type="entry name" value="HisKA"/>
    <property type="match status" value="1"/>
</dbReference>
<dbReference type="PANTHER" id="PTHR45453:SF1">
    <property type="entry name" value="PHOSPHATE REGULON SENSOR PROTEIN PHOR"/>
    <property type="match status" value="1"/>
</dbReference>
<evidence type="ECO:0000256" key="16">
    <source>
        <dbReference type="ARBA" id="ARBA00023136"/>
    </source>
</evidence>
<keyword evidence="16 18" id="KW-0472">Membrane</keyword>
<dbReference type="NCBIfam" id="NF008235">
    <property type="entry name" value="PRK11006.1"/>
    <property type="match status" value="1"/>
</dbReference>
<dbReference type="NCBIfam" id="TIGR02966">
    <property type="entry name" value="phoR_proteo"/>
    <property type="match status" value="1"/>
</dbReference>
<evidence type="ECO:0000256" key="13">
    <source>
        <dbReference type="ARBA" id="ARBA00022840"/>
    </source>
</evidence>
<evidence type="ECO:0000256" key="5">
    <source>
        <dbReference type="ARBA" id="ARBA00022448"/>
    </source>
</evidence>
<evidence type="ECO:0000256" key="18">
    <source>
        <dbReference type="SAM" id="Phobius"/>
    </source>
</evidence>
<keyword evidence="6" id="KW-1003">Cell membrane</keyword>
<comment type="subcellular location">
    <subcellularLocation>
        <location evidence="2">Cell membrane</location>
    </subcellularLocation>
</comment>
<keyword evidence="15" id="KW-0902">Two-component regulatory system</keyword>
<dbReference type="EMBL" id="SHLY01000002">
    <property type="protein sequence ID" value="TAA47589.1"/>
    <property type="molecule type" value="Genomic_DNA"/>
</dbReference>
<organism evidence="20 21">
    <name type="scientific">Corallincola spongiicola</name>
    <dbReference type="NCBI Taxonomy" id="2520508"/>
    <lineage>
        <taxon>Bacteria</taxon>
        <taxon>Pseudomonadati</taxon>
        <taxon>Pseudomonadota</taxon>
        <taxon>Gammaproteobacteria</taxon>
        <taxon>Alteromonadales</taxon>
        <taxon>Psychromonadaceae</taxon>
        <taxon>Corallincola</taxon>
    </lineage>
</organism>
<dbReference type="InterPro" id="IPR050351">
    <property type="entry name" value="BphY/WalK/GraS-like"/>
</dbReference>
<keyword evidence="5" id="KW-0813">Transport</keyword>
<dbReference type="SUPFAM" id="SSF55874">
    <property type="entry name" value="ATPase domain of HSP90 chaperone/DNA topoisomerase II/histidine kinase"/>
    <property type="match status" value="1"/>
</dbReference>
<dbReference type="EC" id="2.7.13.3" evidence="3"/>
<keyword evidence="10 18" id="KW-0812">Transmembrane</keyword>
<dbReference type="InterPro" id="IPR014310">
    <property type="entry name" value="Sig_transdc_His_kinase_PhoR"/>
</dbReference>
<evidence type="ECO:0000313" key="21">
    <source>
        <dbReference type="Proteomes" id="UP000292544"/>
    </source>
</evidence>
<evidence type="ECO:0000256" key="1">
    <source>
        <dbReference type="ARBA" id="ARBA00000085"/>
    </source>
</evidence>
<evidence type="ECO:0000256" key="15">
    <source>
        <dbReference type="ARBA" id="ARBA00023012"/>
    </source>
</evidence>
<dbReference type="PANTHER" id="PTHR45453">
    <property type="entry name" value="PHOSPHATE REGULON SENSOR PROTEIN PHOR"/>
    <property type="match status" value="1"/>
</dbReference>
<feature type="transmembrane region" description="Helical" evidence="18">
    <location>
        <begin position="16"/>
        <end position="45"/>
    </location>
</feature>
<name>A0ABY1WSB5_9GAMM</name>
<dbReference type="SMART" id="SM00388">
    <property type="entry name" value="HisKA"/>
    <property type="match status" value="1"/>
</dbReference>
<dbReference type="InterPro" id="IPR003594">
    <property type="entry name" value="HATPase_dom"/>
</dbReference>
<evidence type="ECO:0000256" key="2">
    <source>
        <dbReference type="ARBA" id="ARBA00004236"/>
    </source>
</evidence>
<keyword evidence="21" id="KW-1185">Reference proteome</keyword>
<dbReference type="InterPro" id="IPR004358">
    <property type="entry name" value="Sig_transdc_His_kin-like_C"/>
</dbReference>
<dbReference type="Gene3D" id="3.30.450.20">
    <property type="entry name" value="PAS domain"/>
    <property type="match status" value="1"/>
</dbReference>
<evidence type="ECO:0000256" key="17">
    <source>
        <dbReference type="ARBA" id="ARBA00025207"/>
    </source>
</evidence>
<dbReference type="InterPro" id="IPR021766">
    <property type="entry name" value="PhoR_N"/>
</dbReference>
<dbReference type="InterPro" id="IPR035965">
    <property type="entry name" value="PAS-like_dom_sf"/>
</dbReference>
<accession>A0ABY1WSB5</accession>
<dbReference type="SMART" id="SM00387">
    <property type="entry name" value="HATPase_c"/>
    <property type="match status" value="1"/>
</dbReference>
<dbReference type="SMART" id="SM00091">
    <property type="entry name" value="PAS"/>
    <property type="match status" value="1"/>
</dbReference>
<evidence type="ECO:0000256" key="14">
    <source>
        <dbReference type="ARBA" id="ARBA00022989"/>
    </source>
</evidence>
<keyword evidence="12 20" id="KW-0418">Kinase</keyword>
<proteinExistence type="predicted"/>
<dbReference type="PRINTS" id="PR00344">
    <property type="entry name" value="BCTRLSENSOR"/>
</dbReference>
<evidence type="ECO:0000256" key="4">
    <source>
        <dbReference type="ARBA" id="ARBA00019665"/>
    </source>
</evidence>
<dbReference type="SUPFAM" id="SSF55785">
    <property type="entry name" value="PYP-like sensor domain (PAS domain)"/>
    <property type="match status" value="1"/>
</dbReference>
<dbReference type="SUPFAM" id="SSF47384">
    <property type="entry name" value="Homodimeric domain of signal transducing histidine kinase"/>
    <property type="match status" value="1"/>
</dbReference>
<evidence type="ECO:0000313" key="20">
    <source>
        <dbReference type="EMBL" id="TAA47589.1"/>
    </source>
</evidence>
<evidence type="ECO:0000256" key="8">
    <source>
        <dbReference type="ARBA" id="ARBA00022592"/>
    </source>
</evidence>
<dbReference type="CDD" id="cd00130">
    <property type="entry name" value="PAS"/>
    <property type="match status" value="1"/>
</dbReference>
<keyword evidence="14 18" id="KW-1133">Transmembrane helix</keyword>
<dbReference type="InterPro" id="IPR036890">
    <property type="entry name" value="HATPase_C_sf"/>
</dbReference>
<dbReference type="InterPro" id="IPR005467">
    <property type="entry name" value="His_kinase_dom"/>
</dbReference>
<gene>
    <name evidence="20" type="primary">phoR</name>
    <name evidence="20" type="ORF">EXY25_10270</name>
</gene>
<dbReference type="GO" id="GO:0004673">
    <property type="term" value="F:protein histidine kinase activity"/>
    <property type="evidence" value="ECO:0007669"/>
    <property type="project" value="UniProtKB-EC"/>
</dbReference>
<protein>
    <recommendedName>
        <fullName evidence="4">Phosphate regulon sensor protein PhoR</fullName>
        <ecNumber evidence="3">2.7.13.3</ecNumber>
    </recommendedName>
</protein>
<evidence type="ECO:0000256" key="11">
    <source>
        <dbReference type="ARBA" id="ARBA00022741"/>
    </source>
</evidence>
<evidence type="ECO:0000256" key="10">
    <source>
        <dbReference type="ARBA" id="ARBA00022692"/>
    </source>
</evidence>
<keyword evidence="9 20" id="KW-0808">Transferase</keyword>
<dbReference type="InterPro" id="IPR000014">
    <property type="entry name" value="PAS"/>
</dbReference>
<evidence type="ECO:0000256" key="3">
    <source>
        <dbReference type="ARBA" id="ARBA00012438"/>
    </source>
</evidence>
<dbReference type="Gene3D" id="1.10.287.130">
    <property type="match status" value="1"/>
</dbReference>
<dbReference type="Pfam" id="PF11808">
    <property type="entry name" value="PhoR"/>
    <property type="match status" value="1"/>
</dbReference>
<dbReference type="CDD" id="cd00082">
    <property type="entry name" value="HisKA"/>
    <property type="match status" value="1"/>
</dbReference>
<dbReference type="Proteomes" id="UP000292544">
    <property type="component" value="Unassembled WGS sequence"/>
</dbReference>
<evidence type="ECO:0000256" key="9">
    <source>
        <dbReference type="ARBA" id="ARBA00022679"/>
    </source>
</evidence>
<reference evidence="21" key="1">
    <citation type="submission" date="2019-02" db="EMBL/GenBank/DDBJ databases">
        <title>Draft genome sequence of Muricauda sp. 176CP4-71.</title>
        <authorList>
            <person name="Park J.-S."/>
        </authorList>
    </citation>
    <scope>NUCLEOTIDE SEQUENCE [LARGE SCALE GENOMIC DNA]</scope>
    <source>
        <strain evidence="21">176GS2-150</strain>
    </source>
</reference>
<evidence type="ECO:0000256" key="6">
    <source>
        <dbReference type="ARBA" id="ARBA00022475"/>
    </source>
</evidence>
<dbReference type="RefSeq" id="WP_130566659.1">
    <property type="nucleotide sequence ID" value="NZ_SHLY01000002.1"/>
</dbReference>
<evidence type="ECO:0000256" key="7">
    <source>
        <dbReference type="ARBA" id="ARBA00022553"/>
    </source>
</evidence>
<sequence>MDNRYKAARLISTLSLFYAGVILLGLLTGLLIELLLVASIALLVWHYLNLNRLRHYLWQSRRFAPPEGSGSWRPVFDGIYKLQMRNQQRRSQLGELVRRFREGAEALPDAVMLIGQHHVILWSNTQAHELLGLRWPEDRGQRIDNLVRSPEFGHFIRARNDKEPLILTSPIDTQRQLEMRLMPYGDHQRLLVIRDITLLVRLENMRRDFVANVSHELRTPLTVVKGYLEMLSDPSQMDPAMWQQVHRMLVSQTDRMDSLVSQLTELSSLESARQSKGSQRIDVSQLLAIVEQEVDAVYRDKQLQVTFDVTPGIDMFGEPRQMRSAFSNLIFNAVKYTPAGRHIEVVWKKVAAGALFSVKDDGDGIEPEHLLRLTERFYRVDKARSRDTGGSGLGLSIVKHALGNHQSELKIRSTVGKGSCFSFEIPSHLLDSRRISEQANES</sequence>
<comment type="catalytic activity">
    <reaction evidence="1">
        <text>ATP + protein L-histidine = ADP + protein N-phospho-L-histidine.</text>
        <dbReference type="EC" id="2.7.13.3"/>
    </reaction>
</comment>
<dbReference type="InterPro" id="IPR003661">
    <property type="entry name" value="HisK_dim/P_dom"/>
</dbReference>